<dbReference type="InterPro" id="IPR001680">
    <property type="entry name" value="WD40_rpt"/>
</dbReference>
<feature type="compositionally biased region" description="Polar residues" evidence="1">
    <location>
        <begin position="877"/>
        <end position="889"/>
    </location>
</feature>
<evidence type="ECO:0000313" key="2">
    <source>
        <dbReference type="EMBL" id="ODV68746.1"/>
    </source>
</evidence>
<name>A0A1E4RND5_9ASCO</name>
<dbReference type="STRING" id="984485.A0A1E4RND5"/>
<sequence>MLDLEVTKTHLASQLKIGQIVGTSAQNAHQIAVRGNLLAYTASGGVVVCTLDSDNPSIVSQRFFCANISTNNSNTSSTSSANAYLNMAFPNELGPASEGAENKKDSFGFPVSQTAAIVAGSNVPQNDTLSADTSNNSQSNGSKLKDRVRSISCIALSPNKKVLAVGEAGYQPRILLFSLAPDLSSNPVAIIHEHTFGITSIAFSPDLKYFCSLGMVNDGFLNVWKYNSSFVYLHATNKCSSVINQLLWHENFIITLGLRLIKVWYYEPEEKDAANHGSTGPPKTLALKGRNVLLGSNINSNFICGHALNNDEVLLITDNNQFLLLKLTYDSLNVVPLEPPANEFNNIFVDYELLRLWFSSTGTEIDSIPIHDICHNKDVSQTPSSPSKLNMMIANPASSPHKSTFHDNNFQISCMIDYNEDYFIYMTTSEEIILRNKFQNDCEKKLVPSLLKNISGVTETFSRNLIAFSSHGVVKKIHESSENDYTCLDEVLQFNLPSSDVVQNGLTAANSSNITQNLYLGDKFGQLYILKLENEKLYSVQFQTKAHSSSVNDITYFEVENFEFICSVARDRMIQIFYKSPQSNWEILQTIPTHTGNLLKVEYKDSKVFVCSTDRTVSIHKVAIGEDGSVKVQQEKIITFKNSPLNMKIFGDDLIISTNDRSMLIYKANDTYELQRTLKLHNERNESLLVENYVVHHNVIFVLASDKSLRSFSYSTGKALSIAWGHLESILSLCMSSESENELYSISADGCLFKWKLAENQQKANSISHETHNTTANNSPVQDSVPLYSKVTRKIVPTVPSISSTQTPTKRRSFHFSNLDTHADTESRSPSPKLSNATLKRMEARKKQGELSPTKDVEQSQRLSRPSHLSLQPHKAASNQRPISPTRARSPSRVHLSPSKIQSSPSKPPRPNALVSPIKHDSGSIGVGHLSKKPLIDLLRNLSRKPSETDFAMHRAAIGTADAHAEDFMERSIAYLAIIKSRVNREQLTNDDKRKLKNELLGILEL</sequence>
<dbReference type="EMBL" id="KV454539">
    <property type="protein sequence ID" value="ODV68746.1"/>
    <property type="molecule type" value="Genomic_DNA"/>
</dbReference>
<dbReference type="AlphaFoldDB" id="A0A1E4RND5"/>
<dbReference type="OrthoDB" id="6252103at2759"/>
<feature type="region of interest" description="Disordered" evidence="1">
    <location>
        <begin position="843"/>
        <end position="920"/>
    </location>
</feature>
<dbReference type="PANTHER" id="PTHR45589">
    <property type="entry name" value="WD REPEAT DOMAIN 62, ISOFORM G"/>
    <property type="match status" value="1"/>
</dbReference>
<feature type="non-terminal residue" evidence="2">
    <location>
        <position position="1006"/>
    </location>
</feature>
<dbReference type="PANTHER" id="PTHR45589:SF1">
    <property type="entry name" value="WD REPEAT DOMAIN 62, ISOFORM G"/>
    <property type="match status" value="1"/>
</dbReference>
<feature type="compositionally biased region" description="Basic and acidic residues" evidence="1">
    <location>
        <begin position="843"/>
        <end position="859"/>
    </location>
</feature>
<dbReference type="SUPFAM" id="SSF50978">
    <property type="entry name" value="WD40 repeat-like"/>
    <property type="match status" value="2"/>
</dbReference>
<dbReference type="InterPro" id="IPR036322">
    <property type="entry name" value="WD40_repeat_dom_sf"/>
</dbReference>
<dbReference type="InterPro" id="IPR052779">
    <property type="entry name" value="WDR62"/>
</dbReference>
<dbReference type="Gene3D" id="2.130.10.10">
    <property type="entry name" value="YVTN repeat-like/Quinoprotein amine dehydrogenase"/>
    <property type="match status" value="2"/>
</dbReference>
<accession>A0A1E4RND5</accession>
<dbReference type="GeneID" id="30993789"/>
<dbReference type="SMART" id="SM00320">
    <property type="entry name" value="WD40"/>
    <property type="match status" value="5"/>
</dbReference>
<dbReference type="InterPro" id="IPR015943">
    <property type="entry name" value="WD40/YVTN_repeat-like_dom_sf"/>
</dbReference>
<evidence type="ECO:0000256" key="1">
    <source>
        <dbReference type="SAM" id="MobiDB-lite"/>
    </source>
</evidence>
<keyword evidence="3" id="KW-1185">Reference proteome</keyword>
<dbReference type="Proteomes" id="UP000095085">
    <property type="component" value="Unassembled WGS sequence"/>
</dbReference>
<protein>
    <submittedName>
        <fullName evidence="2">WD40 repeat-like protein</fullName>
    </submittedName>
</protein>
<proteinExistence type="predicted"/>
<reference evidence="3" key="1">
    <citation type="submission" date="2016-05" db="EMBL/GenBank/DDBJ databases">
        <title>Comparative genomics of biotechnologically important yeasts.</title>
        <authorList>
            <consortium name="DOE Joint Genome Institute"/>
            <person name="Riley R."/>
            <person name="Haridas S."/>
            <person name="Wolfe K.H."/>
            <person name="Lopes M.R."/>
            <person name="Hittinger C.T."/>
            <person name="Goker M."/>
            <person name="Salamov A."/>
            <person name="Wisecaver J."/>
            <person name="Long T.M."/>
            <person name="Aerts A.L."/>
            <person name="Barry K."/>
            <person name="Choi C."/>
            <person name="Clum A."/>
            <person name="Coughlan A.Y."/>
            <person name="Deshpande S."/>
            <person name="Douglass A.P."/>
            <person name="Hanson S.J."/>
            <person name="Klenk H.-P."/>
            <person name="Labutti K."/>
            <person name="Lapidus A."/>
            <person name="Lindquist E."/>
            <person name="Lipzen A."/>
            <person name="Meier-Kolthoff J.P."/>
            <person name="Ohm R.A."/>
            <person name="Otillar R.P."/>
            <person name="Pangilinan J."/>
            <person name="Peng Y."/>
            <person name="Rokas A."/>
            <person name="Rosa C.A."/>
            <person name="Scheuner C."/>
            <person name="Sibirny A.A."/>
            <person name="Slot J.C."/>
            <person name="Stielow J.B."/>
            <person name="Sun H."/>
            <person name="Kurtzman C.P."/>
            <person name="Blackwell M."/>
            <person name="Grigoriev I.V."/>
            <person name="Jeffries T.W."/>
        </authorList>
    </citation>
    <scope>NUCLEOTIDE SEQUENCE [LARGE SCALE GENOMIC DNA]</scope>
    <source>
        <strain evidence="3">NRRL Y-1933</strain>
    </source>
</reference>
<organism evidence="2 3">
    <name type="scientific">Hyphopichia burtonii NRRL Y-1933</name>
    <dbReference type="NCBI Taxonomy" id="984485"/>
    <lineage>
        <taxon>Eukaryota</taxon>
        <taxon>Fungi</taxon>
        <taxon>Dikarya</taxon>
        <taxon>Ascomycota</taxon>
        <taxon>Saccharomycotina</taxon>
        <taxon>Pichiomycetes</taxon>
        <taxon>Debaryomycetaceae</taxon>
        <taxon>Hyphopichia</taxon>
    </lineage>
</organism>
<evidence type="ECO:0000313" key="3">
    <source>
        <dbReference type="Proteomes" id="UP000095085"/>
    </source>
</evidence>
<gene>
    <name evidence="2" type="ORF">HYPBUDRAFT_120396</name>
</gene>
<dbReference type="Pfam" id="PF00400">
    <property type="entry name" value="WD40"/>
    <property type="match status" value="1"/>
</dbReference>
<feature type="compositionally biased region" description="Polar residues" evidence="1">
    <location>
        <begin position="860"/>
        <end position="870"/>
    </location>
</feature>
<dbReference type="RefSeq" id="XP_020077813.1">
    <property type="nucleotide sequence ID" value="XM_020219239.1"/>
</dbReference>